<reference evidence="7 8" key="1">
    <citation type="submission" date="2023-03" db="EMBL/GenBank/DDBJ databases">
        <title>Genome insight into feeding habits of ladybird beetles.</title>
        <authorList>
            <person name="Li H.-S."/>
            <person name="Huang Y.-H."/>
            <person name="Pang H."/>
        </authorList>
    </citation>
    <scope>NUCLEOTIDE SEQUENCE [LARGE SCALE GENOMIC DNA]</scope>
    <source>
        <strain evidence="7">SYSU_2023b</strain>
        <tissue evidence="7">Whole body</tissue>
    </source>
</reference>
<evidence type="ECO:0000256" key="4">
    <source>
        <dbReference type="ARBA" id="ARBA00023136"/>
    </source>
</evidence>
<evidence type="ECO:0000256" key="2">
    <source>
        <dbReference type="ARBA" id="ARBA00022692"/>
    </source>
</evidence>
<sequence length="185" mass="20506">MIFDDAGGNWSGEVDNIIVGIIQLIVSIFAATIMDKFRRKRLLSVSAAACGGFMGILSIYFILKDQDVDLHGFGWLPLVSFVGFVSSFNLGLGPLANTVLGELFPQSVKTVAMSLCCLWNNILAFSMTFIFRRVQQWIGLGETLLIFCIMALLGTVFIQIFIVETKGKTLEEIQDELNNVKKENL</sequence>
<dbReference type="EMBL" id="JARQZJ010000032">
    <property type="protein sequence ID" value="KAK9875181.1"/>
    <property type="molecule type" value="Genomic_DNA"/>
</dbReference>
<dbReference type="PROSITE" id="PS50850">
    <property type="entry name" value="MFS"/>
    <property type="match status" value="1"/>
</dbReference>
<protein>
    <recommendedName>
        <fullName evidence="6">Major facilitator superfamily (MFS) profile domain-containing protein</fullName>
    </recommendedName>
</protein>
<dbReference type="Pfam" id="PF00083">
    <property type="entry name" value="Sugar_tr"/>
    <property type="match status" value="1"/>
</dbReference>
<proteinExistence type="predicted"/>
<comment type="caution">
    <text evidence="7">The sequence shown here is derived from an EMBL/GenBank/DDBJ whole genome shotgun (WGS) entry which is preliminary data.</text>
</comment>
<keyword evidence="3 5" id="KW-1133">Transmembrane helix</keyword>
<dbReference type="SUPFAM" id="SSF103473">
    <property type="entry name" value="MFS general substrate transporter"/>
    <property type="match status" value="1"/>
</dbReference>
<feature type="transmembrane region" description="Helical" evidence="5">
    <location>
        <begin position="42"/>
        <end position="63"/>
    </location>
</feature>
<keyword evidence="2 5" id="KW-0812">Transmembrane</keyword>
<feature type="transmembrane region" description="Helical" evidence="5">
    <location>
        <begin position="143"/>
        <end position="163"/>
    </location>
</feature>
<dbReference type="Gene3D" id="1.20.1250.20">
    <property type="entry name" value="MFS general substrate transporter like domains"/>
    <property type="match status" value="1"/>
</dbReference>
<feature type="transmembrane region" description="Helical" evidence="5">
    <location>
        <begin position="111"/>
        <end position="131"/>
    </location>
</feature>
<dbReference type="PANTHER" id="PTHR48021:SF1">
    <property type="entry name" value="GH07001P-RELATED"/>
    <property type="match status" value="1"/>
</dbReference>
<organism evidence="7 8">
    <name type="scientific">Henosepilachna vigintioctopunctata</name>
    <dbReference type="NCBI Taxonomy" id="420089"/>
    <lineage>
        <taxon>Eukaryota</taxon>
        <taxon>Metazoa</taxon>
        <taxon>Ecdysozoa</taxon>
        <taxon>Arthropoda</taxon>
        <taxon>Hexapoda</taxon>
        <taxon>Insecta</taxon>
        <taxon>Pterygota</taxon>
        <taxon>Neoptera</taxon>
        <taxon>Endopterygota</taxon>
        <taxon>Coleoptera</taxon>
        <taxon>Polyphaga</taxon>
        <taxon>Cucujiformia</taxon>
        <taxon>Coccinelloidea</taxon>
        <taxon>Coccinellidae</taxon>
        <taxon>Epilachninae</taxon>
        <taxon>Epilachnini</taxon>
        <taxon>Henosepilachna</taxon>
    </lineage>
</organism>
<evidence type="ECO:0000313" key="7">
    <source>
        <dbReference type="EMBL" id="KAK9875181.1"/>
    </source>
</evidence>
<dbReference type="InterPro" id="IPR005828">
    <property type="entry name" value="MFS_sugar_transport-like"/>
</dbReference>
<keyword evidence="8" id="KW-1185">Reference proteome</keyword>
<dbReference type="GO" id="GO:0022857">
    <property type="term" value="F:transmembrane transporter activity"/>
    <property type="evidence" value="ECO:0007669"/>
    <property type="project" value="InterPro"/>
</dbReference>
<name>A0AAW1U3R6_9CUCU</name>
<dbReference type="InterPro" id="IPR050549">
    <property type="entry name" value="MFS_Trehalose_Transporter"/>
</dbReference>
<dbReference type="AlphaFoldDB" id="A0AAW1U3R6"/>
<evidence type="ECO:0000256" key="3">
    <source>
        <dbReference type="ARBA" id="ARBA00022989"/>
    </source>
</evidence>
<evidence type="ECO:0000256" key="5">
    <source>
        <dbReference type="SAM" id="Phobius"/>
    </source>
</evidence>
<keyword evidence="4 5" id="KW-0472">Membrane</keyword>
<gene>
    <name evidence="7" type="ORF">WA026_005972</name>
</gene>
<dbReference type="InterPro" id="IPR036259">
    <property type="entry name" value="MFS_trans_sf"/>
</dbReference>
<evidence type="ECO:0000259" key="6">
    <source>
        <dbReference type="PROSITE" id="PS50850"/>
    </source>
</evidence>
<dbReference type="GO" id="GO:0016020">
    <property type="term" value="C:membrane"/>
    <property type="evidence" value="ECO:0007669"/>
    <property type="project" value="UniProtKB-SubCell"/>
</dbReference>
<evidence type="ECO:0000313" key="8">
    <source>
        <dbReference type="Proteomes" id="UP001431783"/>
    </source>
</evidence>
<dbReference type="PANTHER" id="PTHR48021">
    <property type="match status" value="1"/>
</dbReference>
<feature type="transmembrane region" description="Helical" evidence="5">
    <location>
        <begin position="17"/>
        <end position="35"/>
    </location>
</feature>
<comment type="subcellular location">
    <subcellularLocation>
        <location evidence="1">Membrane</location>
        <topology evidence="1">Multi-pass membrane protein</topology>
    </subcellularLocation>
</comment>
<accession>A0AAW1U3R6</accession>
<dbReference type="InterPro" id="IPR020846">
    <property type="entry name" value="MFS_dom"/>
</dbReference>
<dbReference type="Proteomes" id="UP001431783">
    <property type="component" value="Unassembled WGS sequence"/>
</dbReference>
<evidence type="ECO:0000256" key="1">
    <source>
        <dbReference type="ARBA" id="ARBA00004141"/>
    </source>
</evidence>
<feature type="domain" description="Major facilitator superfamily (MFS) profile" evidence="6">
    <location>
        <begin position="1"/>
        <end position="166"/>
    </location>
</feature>
<feature type="transmembrane region" description="Helical" evidence="5">
    <location>
        <begin position="75"/>
        <end position="99"/>
    </location>
</feature>